<dbReference type="Proteomes" id="UP001412067">
    <property type="component" value="Unassembled WGS sequence"/>
</dbReference>
<evidence type="ECO:0000313" key="1">
    <source>
        <dbReference type="EMBL" id="KAK8963935.1"/>
    </source>
</evidence>
<evidence type="ECO:0000313" key="2">
    <source>
        <dbReference type="Proteomes" id="UP001412067"/>
    </source>
</evidence>
<accession>A0ABR2MK99</accession>
<gene>
    <name evidence="1" type="ORF">KSP40_PGU009172</name>
</gene>
<sequence length="156" mass="17191">MKGRSRIGEIAGRTTAECVVICCCCPCGLLNILLLAAVRVPAGLFSRAFRKRTLFRGRRKKKKKEEETLLTSAQIGWLATDDDVSKDDLSDLGLALTVGDRLPEMSPSMELSEVEKEALSKLSCRGFWYGQSGRQEKYLTALDLDGNGVRMTTTAK</sequence>
<comment type="caution">
    <text evidence="1">The sequence shown here is derived from an EMBL/GenBank/DDBJ whole genome shotgun (WGS) entry which is preliminary data.</text>
</comment>
<dbReference type="PANTHER" id="PTHR33264">
    <property type="entry name" value="EXPRESSED PROTEIN"/>
    <property type="match status" value="1"/>
</dbReference>
<dbReference type="PANTHER" id="PTHR33264:SF69">
    <property type="entry name" value="WRKY DOMAIN-CONTAINING PROTEIN"/>
    <property type="match status" value="1"/>
</dbReference>
<proteinExistence type="predicted"/>
<reference evidence="1 2" key="1">
    <citation type="journal article" date="2022" name="Nat. Plants">
        <title>Genomes of leafy and leafless Platanthera orchids illuminate the evolution of mycoheterotrophy.</title>
        <authorList>
            <person name="Li M.H."/>
            <person name="Liu K.W."/>
            <person name="Li Z."/>
            <person name="Lu H.C."/>
            <person name="Ye Q.L."/>
            <person name="Zhang D."/>
            <person name="Wang J.Y."/>
            <person name="Li Y.F."/>
            <person name="Zhong Z.M."/>
            <person name="Liu X."/>
            <person name="Yu X."/>
            <person name="Liu D.K."/>
            <person name="Tu X.D."/>
            <person name="Liu B."/>
            <person name="Hao Y."/>
            <person name="Liao X.Y."/>
            <person name="Jiang Y.T."/>
            <person name="Sun W.H."/>
            <person name="Chen J."/>
            <person name="Chen Y.Q."/>
            <person name="Ai Y."/>
            <person name="Zhai J.W."/>
            <person name="Wu S.S."/>
            <person name="Zhou Z."/>
            <person name="Hsiao Y.Y."/>
            <person name="Wu W.L."/>
            <person name="Chen Y.Y."/>
            <person name="Lin Y.F."/>
            <person name="Hsu J.L."/>
            <person name="Li C.Y."/>
            <person name="Wang Z.W."/>
            <person name="Zhao X."/>
            <person name="Zhong W.Y."/>
            <person name="Ma X.K."/>
            <person name="Ma L."/>
            <person name="Huang J."/>
            <person name="Chen G.Z."/>
            <person name="Huang M.Z."/>
            <person name="Huang L."/>
            <person name="Peng D.H."/>
            <person name="Luo Y.B."/>
            <person name="Zou S.Q."/>
            <person name="Chen S.P."/>
            <person name="Lan S."/>
            <person name="Tsai W.C."/>
            <person name="Van de Peer Y."/>
            <person name="Liu Z.J."/>
        </authorList>
    </citation>
    <scope>NUCLEOTIDE SEQUENCE [LARGE SCALE GENOMIC DNA]</scope>
    <source>
        <strain evidence="1">Lor288</strain>
    </source>
</reference>
<keyword evidence="2" id="KW-1185">Reference proteome</keyword>
<organism evidence="1 2">
    <name type="scientific">Platanthera guangdongensis</name>
    <dbReference type="NCBI Taxonomy" id="2320717"/>
    <lineage>
        <taxon>Eukaryota</taxon>
        <taxon>Viridiplantae</taxon>
        <taxon>Streptophyta</taxon>
        <taxon>Embryophyta</taxon>
        <taxon>Tracheophyta</taxon>
        <taxon>Spermatophyta</taxon>
        <taxon>Magnoliopsida</taxon>
        <taxon>Liliopsida</taxon>
        <taxon>Asparagales</taxon>
        <taxon>Orchidaceae</taxon>
        <taxon>Orchidoideae</taxon>
        <taxon>Orchideae</taxon>
        <taxon>Orchidinae</taxon>
        <taxon>Platanthera</taxon>
    </lineage>
</organism>
<name>A0ABR2MK99_9ASPA</name>
<dbReference type="EMBL" id="JBBWWR010000007">
    <property type="protein sequence ID" value="KAK8963935.1"/>
    <property type="molecule type" value="Genomic_DNA"/>
</dbReference>
<protein>
    <submittedName>
        <fullName evidence="1">Uncharacterized protein</fullName>
    </submittedName>
</protein>